<feature type="compositionally biased region" description="Pro residues" evidence="3">
    <location>
        <begin position="37"/>
        <end position="53"/>
    </location>
</feature>
<accession>A0A4Z2FU74</accession>
<evidence type="ECO:0000313" key="4">
    <source>
        <dbReference type="EMBL" id="TNN44766.1"/>
    </source>
</evidence>
<dbReference type="Proteomes" id="UP000314294">
    <property type="component" value="Unassembled WGS sequence"/>
</dbReference>
<feature type="region of interest" description="Disordered" evidence="3">
    <location>
        <begin position="19"/>
        <end position="53"/>
    </location>
</feature>
<dbReference type="GO" id="GO:0006310">
    <property type="term" value="P:DNA recombination"/>
    <property type="evidence" value="ECO:0007669"/>
    <property type="project" value="InterPro"/>
</dbReference>
<evidence type="ECO:0000256" key="1">
    <source>
        <dbReference type="ARBA" id="ARBA00023254"/>
    </source>
</evidence>
<keyword evidence="1" id="KW-0469">Meiosis</keyword>
<dbReference type="GO" id="GO:0042138">
    <property type="term" value="P:meiotic DNA double-strand break formation"/>
    <property type="evidence" value="ECO:0007669"/>
    <property type="project" value="InterPro"/>
</dbReference>
<comment type="caution">
    <text evidence="4">The sequence shown here is derived from an EMBL/GenBank/DDBJ whole genome shotgun (WGS) entry which is preliminary data.</text>
</comment>
<organism evidence="4 5">
    <name type="scientific">Liparis tanakae</name>
    <name type="common">Tanaka's snailfish</name>
    <dbReference type="NCBI Taxonomy" id="230148"/>
    <lineage>
        <taxon>Eukaryota</taxon>
        <taxon>Metazoa</taxon>
        <taxon>Chordata</taxon>
        <taxon>Craniata</taxon>
        <taxon>Vertebrata</taxon>
        <taxon>Euteleostomi</taxon>
        <taxon>Actinopterygii</taxon>
        <taxon>Neopterygii</taxon>
        <taxon>Teleostei</taxon>
        <taxon>Neoteleostei</taxon>
        <taxon>Acanthomorphata</taxon>
        <taxon>Eupercaria</taxon>
        <taxon>Perciformes</taxon>
        <taxon>Cottioidei</taxon>
        <taxon>Cottales</taxon>
        <taxon>Liparidae</taxon>
        <taxon>Liparis</taxon>
    </lineage>
</organism>
<evidence type="ECO:0000256" key="3">
    <source>
        <dbReference type="SAM" id="MobiDB-lite"/>
    </source>
</evidence>
<dbReference type="EMBL" id="SRLO01000885">
    <property type="protein sequence ID" value="TNN44766.1"/>
    <property type="molecule type" value="Genomic_DNA"/>
</dbReference>
<dbReference type="AlphaFoldDB" id="A0A4Z2FU74"/>
<dbReference type="OrthoDB" id="6351423at2759"/>
<keyword evidence="5" id="KW-1185">Reference proteome</keyword>
<evidence type="ECO:0000256" key="2">
    <source>
        <dbReference type="ARBA" id="ARBA00093453"/>
    </source>
</evidence>
<evidence type="ECO:0000313" key="5">
    <source>
        <dbReference type="Proteomes" id="UP000314294"/>
    </source>
</evidence>
<comment type="similarity">
    <text evidence="2">Belongs to the MEI4L family.</text>
</comment>
<sequence length="230" mass="24421">MDASQDLFGPGSEACSTDLQPCCDSATPDLLQQDPQPAAPDPSDPSSPCGAQPPLPHAQFLQSLCALQRVEQSGLEALWFGPDGGAGSLLADSVCRLLDSVLEACRDPPPMGSGDPVSQACRVAARAMDLFCSQRPSAEFKDHVEEALRGLTALLLDRDPLSSLQSGVSSSSRCFVVLFKTSHQADRFPASSARRSAMALTSRRPSERVERLEFPAAPLKMQGALQQAGR</sequence>
<dbReference type="InterPro" id="IPR025888">
    <property type="entry name" value="MEI4"/>
</dbReference>
<name>A0A4Z2FU74_9TELE</name>
<reference evidence="4 5" key="1">
    <citation type="submission" date="2019-03" db="EMBL/GenBank/DDBJ databases">
        <title>First draft genome of Liparis tanakae, snailfish: a comprehensive survey of snailfish specific genes.</title>
        <authorList>
            <person name="Kim W."/>
            <person name="Song I."/>
            <person name="Jeong J.-H."/>
            <person name="Kim D."/>
            <person name="Kim S."/>
            <person name="Ryu S."/>
            <person name="Song J.Y."/>
            <person name="Lee S.K."/>
        </authorList>
    </citation>
    <scope>NUCLEOTIDE SEQUENCE [LARGE SCALE GENOMIC DNA]</scope>
    <source>
        <tissue evidence="4">Muscle</tissue>
    </source>
</reference>
<protein>
    <submittedName>
        <fullName evidence="4">Uncharacterized protein</fullName>
    </submittedName>
</protein>
<gene>
    <name evidence="4" type="ORF">EYF80_045015</name>
</gene>
<proteinExistence type="inferred from homology"/>
<dbReference type="Pfam" id="PF13971">
    <property type="entry name" value="Mei4"/>
    <property type="match status" value="1"/>
</dbReference>